<reference evidence="6" key="1">
    <citation type="journal article" date="2023" name="Int. J. Syst. Evol. Microbiol.">
        <title>Collibacillus ludicampi gen. nov., sp. nov., a new soil bacterium of the family Alicyclobacillaceae.</title>
        <authorList>
            <person name="Jojima T."/>
            <person name="Ioku Y."/>
            <person name="Fukuta Y."/>
            <person name="Shirasaka N."/>
            <person name="Matsumura Y."/>
            <person name="Mori M."/>
        </authorList>
    </citation>
    <scope>NUCLEOTIDE SEQUENCE</scope>
    <source>
        <strain evidence="6">TP075</strain>
    </source>
</reference>
<keyword evidence="1" id="KW-1003">Cell membrane</keyword>
<comment type="caution">
    <text evidence="6">The sequence shown here is derived from an EMBL/GenBank/DDBJ whole genome shotgun (WGS) entry which is preliminary data.</text>
</comment>
<gene>
    <name evidence="6" type="ORF">DNHGIG_02430</name>
</gene>
<keyword evidence="4 5" id="KW-0472">Membrane</keyword>
<feature type="transmembrane region" description="Helical" evidence="5">
    <location>
        <begin position="118"/>
        <end position="136"/>
    </location>
</feature>
<evidence type="ECO:0000256" key="4">
    <source>
        <dbReference type="ARBA" id="ARBA00023136"/>
    </source>
</evidence>
<feature type="transmembrane region" description="Helical" evidence="5">
    <location>
        <begin position="63"/>
        <end position="86"/>
    </location>
</feature>
<keyword evidence="7" id="KW-1185">Reference proteome</keyword>
<dbReference type="InterPro" id="IPR014205">
    <property type="entry name" value="Spore_YtaF"/>
</dbReference>
<dbReference type="NCBIfam" id="TIGR02840">
    <property type="entry name" value="spore_YtaF"/>
    <property type="match status" value="1"/>
</dbReference>
<sequence>MKTSMLSTILLIGIASNLDNGGVGIAYGVRKISIPFWANLVIALISCLCTALAGYFGRYIARFFSPIVGNILGTIVLVSVGLWVLWQPFRKKNDAENNMVTKILQNPEKADWDGSKSIGFWESVVLGVALAMNALAGGFDAGVTGLNIIFTALSVGVFSLIFLGGAAYLGKRYVAQKLGDRATIVAGILLILIGFHQML</sequence>
<evidence type="ECO:0000313" key="7">
    <source>
        <dbReference type="Proteomes" id="UP001057291"/>
    </source>
</evidence>
<feature type="transmembrane region" description="Helical" evidence="5">
    <location>
        <begin position="6"/>
        <end position="29"/>
    </location>
</feature>
<dbReference type="InterPro" id="IPR003810">
    <property type="entry name" value="Mntp/YtaF"/>
</dbReference>
<dbReference type="RefSeq" id="WP_282197960.1">
    <property type="nucleotide sequence ID" value="NZ_BOQE01000001.1"/>
</dbReference>
<organism evidence="6 7">
    <name type="scientific">Collibacillus ludicampi</name>
    <dbReference type="NCBI Taxonomy" id="2771369"/>
    <lineage>
        <taxon>Bacteria</taxon>
        <taxon>Bacillati</taxon>
        <taxon>Bacillota</taxon>
        <taxon>Bacilli</taxon>
        <taxon>Bacillales</taxon>
        <taxon>Alicyclobacillaceae</taxon>
        <taxon>Collibacillus</taxon>
    </lineage>
</organism>
<dbReference type="Pfam" id="PF02659">
    <property type="entry name" value="Mntp"/>
    <property type="match status" value="1"/>
</dbReference>
<accession>A0AAV4LAD7</accession>
<dbReference type="EMBL" id="BOQE01000001">
    <property type="protein sequence ID" value="GIM44694.1"/>
    <property type="molecule type" value="Genomic_DNA"/>
</dbReference>
<evidence type="ECO:0000313" key="6">
    <source>
        <dbReference type="EMBL" id="GIM44694.1"/>
    </source>
</evidence>
<evidence type="ECO:0000256" key="5">
    <source>
        <dbReference type="SAM" id="Phobius"/>
    </source>
</evidence>
<dbReference type="Proteomes" id="UP001057291">
    <property type="component" value="Unassembled WGS sequence"/>
</dbReference>
<protein>
    <submittedName>
        <fullName evidence="6">Sporulation membrane protein YtaF</fullName>
    </submittedName>
</protein>
<proteinExistence type="predicted"/>
<keyword evidence="2 5" id="KW-0812">Transmembrane</keyword>
<dbReference type="PANTHER" id="PTHR35529:SF2">
    <property type="entry name" value="SPORULATION PROTEIN YTAF-RELATED"/>
    <property type="match status" value="1"/>
</dbReference>
<dbReference type="AlphaFoldDB" id="A0AAV4LAD7"/>
<feature type="transmembrane region" description="Helical" evidence="5">
    <location>
        <begin position="148"/>
        <end position="170"/>
    </location>
</feature>
<name>A0AAV4LAD7_9BACL</name>
<evidence type="ECO:0000256" key="3">
    <source>
        <dbReference type="ARBA" id="ARBA00022989"/>
    </source>
</evidence>
<dbReference type="PANTHER" id="PTHR35529">
    <property type="entry name" value="MANGANESE EFFLUX PUMP MNTP-RELATED"/>
    <property type="match status" value="1"/>
</dbReference>
<feature type="transmembrane region" description="Helical" evidence="5">
    <location>
        <begin position="36"/>
        <end position="57"/>
    </location>
</feature>
<feature type="transmembrane region" description="Helical" evidence="5">
    <location>
        <begin position="182"/>
        <end position="198"/>
    </location>
</feature>
<keyword evidence="3 5" id="KW-1133">Transmembrane helix</keyword>
<evidence type="ECO:0000256" key="2">
    <source>
        <dbReference type="ARBA" id="ARBA00022692"/>
    </source>
</evidence>
<evidence type="ECO:0000256" key="1">
    <source>
        <dbReference type="ARBA" id="ARBA00022475"/>
    </source>
</evidence>